<evidence type="ECO:0000256" key="1">
    <source>
        <dbReference type="SAM" id="MobiDB-lite"/>
    </source>
</evidence>
<sequence>PSGTLPSNTIPNPKGEMKAVTTSSGLSYEGPSIPTESPLEKVDEQNAKEIMDQEHSNSSGSTA</sequence>
<feature type="non-terminal residue" evidence="2">
    <location>
        <position position="1"/>
    </location>
</feature>
<evidence type="ECO:0000313" key="2">
    <source>
        <dbReference type="EMBL" id="GFD06736.1"/>
    </source>
</evidence>
<dbReference type="AlphaFoldDB" id="A0A699TCS1"/>
<feature type="region of interest" description="Disordered" evidence="1">
    <location>
        <begin position="1"/>
        <end position="63"/>
    </location>
</feature>
<organism evidence="2">
    <name type="scientific">Tanacetum cinerariifolium</name>
    <name type="common">Dalmatian daisy</name>
    <name type="synonym">Chrysanthemum cinerariifolium</name>
    <dbReference type="NCBI Taxonomy" id="118510"/>
    <lineage>
        <taxon>Eukaryota</taxon>
        <taxon>Viridiplantae</taxon>
        <taxon>Streptophyta</taxon>
        <taxon>Embryophyta</taxon>
        <taxon>Tracheophyta</taxon>
        <taxon>Spermatophyta</taxon>
        <taxon>Magnoliopsida</taxon>
        <taxon>eudicotyledons</taxon>
        <taxon>Gunneridae</taxon>
        <taxon>Pentapetalae</taxon>
        <taxon>asterids</taxon>
        <taxon>campanulids</taxon>
        <taxon>Asterales</taxon>
        <taxon>Asteraceae</taxon>
        <taxon>Asteroideae</taxon>
        <taxon>Anthemideae</taxon>
        <taxon>Anthemidinae</taxon>
        <taxon>Tanacetum</taxon>
    </lineage>
</organism>
<dbReference type="EMBL" id="BKCJ011226995">
    <property type="protein sequence ID" value="GFD06736.1"/>
    <property type="molecule type" value="Genomic_DNA"/>
</dbReference>
<comment type="caution">
    <text evidence="2">The sequence shown here is derived from an EMBL/GenBank/DDBJ whole genome shotgun (WGS) entry which is preliminary data.</text>
</comment>
<keyword evidence="2" id="KW-0808">Transferase</keyword>
<dbReference type="GO" id="GO:0003964">
    <property type="term" value="F:RNA-directed DNA polymerase activity"/>
    <property type="evidence" value="ECO:0007669"/>
    <property type="project" value="UniProtKB-KW"/>
</dbReference>
<keyword evidence="2" id="KW-0548">Nucleotidyltransferase</keyword>
<protein>
    <submittedName>
        <fullName evidence="2">Reverse transcriptase domain-containing protein</fullName>
    </submittedName>
</protein>
<keyword evidence="2" id="KW-0695">RNA-directed DNA polymerase</keyword>
<feature type="compositionally biased region" description="Polar residues" evidence="1">
    <location>
        <begin position="1"/>
        <end position="11"/>
    </location>
</feature>
<reference evidence="2" key="1">
    <citation type="journal article" date="2019" name="Sci. Rep.">
        <title>Draft genome of Tanacetum cinerariifolium, the natural source of mosquito coil.</title>
        <authorList>
            <person name="Yamashiro T."/>
            <person name="Shiraishi A."/>
            <person name="Satake H."/>
            <person name="Nakayama K."/>
        </authorList>
    </citation>
    <scope>NUCLEOTIDE SEQUENCE</scope>
</reference>
<feature type="compositionally biased region" description="Basic and acidic residues" evidence="1">
    <location>
        <begin position="38"/>
        <end position="55"/>
    </location>
</feature>
<name>A0A699TCS1_TANCI</name>
<accession>A0A699TCS1</accession>
<proteinExistence type="predicted"/>
<gene>
    <name evidence="2" type="ORF">Tci_878705</name>
</gene>